<reference evidence="1" key="2">
    <citation type="submission" date="2022-01" db="EMBL/GenBank/DDBJ databases">
        <authorList>
            <person name="Yamashiro T."/>
            <person name="Shiraishi A."/>
            <person name="Satake H."/>
            <person name="Nakayama K."/>
        </authorList>
    </citation>
    <scope>NUCLEOTIDE SEQUENCE</scope>
</reference>
<evidence type="ECO:0000313" key="1">
    <source>
        <dbReference type="EMBL" id="GJS53954.1"/>
    </source>
</evidence>
<keyword evidence="2" id="KW-1185">Reference proteome</keyword>
<proteinExistence type="predicted"/>
<accession>A0ABQ4WM61</accession>
<gene>
    <name evidence="1" type="ORF">Tco_0627316</name>
</gene>
<protein>
    <submittedName>
        <fullName evidence="1">Uncharacterized protein</fullName>
    </submittedName>
</protein>
<dbReference type="EMBL" id="BQNB010008761">
    <property type="protein sequence ID" value="GJS53954.1"/>
    <property type="molecule type" value="Genomic_DNA"/>
</dbReference>
<evidence type="ECO:0000313" key="2">
    <source>
        <dbReference type="Proteomes" id="UP001151760"/>
    </source>
</evidence>
<organism evidence="1 2">
    <name type="scientific">Tanacetum coccineum</name>
    <dbReference type="NCBI Taxonomy" id="301880"/>
    <lineage>
        <taxon>Eukaryota</taxon>
        <taxon>Viridiplantae</taxon>
        <taxon>Streptophyta</taxon>
        <taxon>Embryophyta</taxon>
        <taxon>Tracheophyta</taxon>
        <taxon>Spermatophyta</taxon>
        <taxon>Magnoliopsida</taxon>
        <taxon>eudicotyledons</taxon>
        <taxon>Gunneridae</taxon>
        <taxon>Pentapetalae</taxon>
        <taxon>asterids</taxon>
        <taxon>campanulids</taxon>
        <taxon>Asterales</taxon>
        <taxon>Asteraceae</taxon>
        <taxon>Asteroideae</taxon>
        <taxon>Anthemideae</taxon>
        <taxon>Anthemidinae</taxon>
        <taxon>Tanacetum</taxon>
    </lineage>
</organism>
<sequence length="131" mass="15109">MEEMNNESKERVNLIKAKTWNEDMRMLAINTDRVDPEESKKNLRQIFFPKLLSSSGAQDLKEEVQFSEVDNASLNDVDLLFTKMLIKKLLASRILQGEKTLLYAKWIKNIFMGMTTSKVVEKVQIVSTIVP</sequence>
<dbReference type="Proteomes" id="UP001151760">
    <property type="component" value="Unassembled WGS sequence"/>
</dbReference>
<reference evidence="1" key="1">
    <citation type="journal article" date="2022" name="Int. J. Mol. Sci.">
        <title>Draft Genome of Tanacetum Coccineum: Genomic Comparison of Closely Related Tanacetum-Family Plants.</title>
        <authorList>
            <person name="Yamashiro T."/>
            <person name="Shiraishi A."/>
            <person name="Nakayama K."/>
            <person name="Satake H."/>
        </authorList>
    </citation>
    <scope>NUCLEOTIDE SEQUENCE</scope>
</reference>
<name>A0ABQ4WM61_9ASTR</name>
<comment type="caution">
    <text evidence="1">The sequence shown here is derived from an EMBL/GenBank/DDBJ whole genome shotgun (WGS) entry which is preliminary data.</text>
</comment>